<dbReference type="EMBL" id="CP002455">
    <property type="protein sequence ID" value="ADX67664.1"/>
    <property type="molecule type" value="Genomic_DNA"/>
</dbReference>
<protein>
    <submittedName>
        <fullName evidence="2">Glycosyl transferase group 1</fullName>
    </submittedName>
</protein>
<evidence type="ECO:0000313" key="2">
    <source>
        <dbReference type="EMBL" id="ADX67664.1"/>
    </source>
</evidence>
<evidence type="ECO:0000313" key="3">
    <source>
        <dbReference type="Proteomes" id="UP000008641"/>
    </source>
</evidence>
<accession>F0P1N6</accession>
<dbReference type="PANTHER" id="PTHR12526:SF630">
    <property type="entry name" value="GLYCOSYLTRANSFERASE"/>
    <property type="match status" value="1"/>
</dbReference>
<dbReference type="GO" id="GO:0016757">
    <property type="term" value="F:glycosyltransferase activity"/>
    <property type="evidence" value="ECO:0007669"/>
    <property type="project" value="InterPro"/>
</dbReference>
<dbReference type="OrthoDB" id="798298at2"/>
<feature type="domain" description="Glycosyl transferase family 1" evidence="1">
    <location>
        <begin position="167"/>
        <end position="318"/>
    </location>
</feature>
<proteinExistence type="predicted"/>
<reference evidence="3" key="2">
    <citation type="journal article" date="2011" name="Stand. Genomic Sci.">
        <title>Complete genome sequence of Weeksella virosa type strain (9751T).</title>
        <authorList>
            <person name="Lang E."/>
            <person name="Teshima H."/>
            <person name="Lucas S."/>
            <person name="Lapidus A."/>
            <person name="Hammon N."/>
            <person name="Deshpande S."/>
            <person name="Nolan M."/>
            <person name="Cheng J."/>
            <person name="Pitluck S."/>
            <person name="Liolios K."/>
            <person name="Pagani I."/>
            <person name="Mikhailova N."/>
            <person name="Ivanova N."/>
            <person name="Mavromatis K."/>
            <person name="Pati A."/>
            <person name="Tapia R."/>
            <person name="Han C."/>
            <person name="Goodwin L."/>
            <person name="Chen A."/>
            <person name="Palaniappan K."/>
            <person name="Land M."/>
            <person name="Hauser L."/>
            <person name="Chang Y."/>
            <person name="Jeffries C."/>
            <person name="Brambilla E."/>
            <person name="Kopitz M."/>
            <person name="Rohde M."/>
            <person name="Goker M."/>
            <person name="Tindall B."/>
            <person name="Detter J."/>
            <person name="Woyke T."/>
            <person name="Bristow J."/>
            <person name="Eisen J."/>
            <person name="Markowitz V."/>
            <person name="Hugenholtz P."/>
            <person name="Klenk H."/>
            <person name="Kyrpides N."/>
        </authorList>
    </citation>
    <scope>NUCLEOTIDE SEQUENCE [LARGE SCALE GENOMIC DNA]</scope>
    <source>
        <strain evidence="3">ATCC 43766 / DSM 16922 / JCM 21250 / NBRC 16016 / NCTC 11634 / CL345/78</strain>
    </source>
</reference>
<dbReference type="STRING" id="865938.Weevi_0954"/>
<dbReference type="Proteomes" id="UP000008641">
    <property type="component" value="Chromosome"/>
</dbReference>
<dbReference type="CDD" id="cd03811">
    <property type="entry name" value="GT4_GT28_WabH-like"/>
    <property type="match status" value="1"/>
</dbReference>
<dbReference type="AlphaFoldDB" id="F0P1N6"/>
<dbReference type="Gene3D" id="3.40.50.2000">
    <property type="entry name" value="Glycogen Phosphorylase B"/>
    <property type="match status" value="2"/>
</dbReference>
<dbReference type="SUPFAM" id="SSF53756">
    <property type="entry name" value="UDP-Glycosyltransferase/glycogen phosphorylase"/>
    <property type="match status" value="1"/>
</dbReference>
<sequence length="347" mass="40085">MNKVFFSISDSLGGAEQLIMKLAKKHQKNSKVVFLLKKSNNTWVEQGLEVVYCDGNLWKFIKTCTNKKYDFVFSSHLMMNALLGFLRTVRLLKTDKLICRESTTVFERYAGLKLLKYKVAYYIGYRNIDLLITQTSLMESILLEKATYLENRMTIKTIPNLFEFPNHQVKKLDIDFPYIVSAGRLIKEKGFDLLIKSFYDIKQLYPNYKLIILGEGKERATLENLIENLNITNDVLLQGFVENVYPYFKTAQLCVVSSRREGFPNVLLQMMSQNNKVVSTLCAGDIDKIPNIITVAPNSAQELTKGIINALEKEEDNKESFRAYLKSRDVESYYKKIFEAIQENKQS</sequence>
<dbReference type="HOGENOM" id="CLU_009583_0_0_10"/>
<dbReference type="eggNOG" id="COG0438">
    <property type="taxonomic scope" value="Bacteria"/>
</dbReference>
<dbReference type="PANTHER" id="PTHR12526">
    <property type="entry name" value="GLYCOSYLTRANSFERASE"/>
    <property type="match status" value="1"/>
</dbReference>
<dbReference type="RefSeq" id="WP_013598054.1">
    <property type="nucleotide sequence ID" value="NC_015144.1"/>
</dbReference>
<name>F0P1N6_WEEVC</name>
<keyword evidence="2" id="KW-0808">Transferase</keyword>
<organism evidence="2 3">
    <name type="scientific">Weeksella virosa (strain ATCC 43766 / DSM 16922 / JCM 21250 / CCUG 30538 / CDC 9751 / IAM 14551 / NBRC 16016 / NCTC 11634 / CL345/78)</name>
    <dbReference type="NCBI Taxonomy" id="865938"/>
    <lineage>
        <taxon>Bacteria</taxon>
        <taxon>Pseudomonadati</taxon>
        <taxon>Bacteroidota</taxon>
        <taxon>Flavobacteriia</taxon>
        <taxon>Flavobacteriales</taxon>
        <taxon>Weeksellaceae</taxon>
        <taxon>Weeksella</taxon>
    </lineage>
</organism>
<dbReference type="Pfam" id="PF00534">
    <property type="entry name" value="Glycos_transf_1"/>
    <property type="match status" value="1"/>
</dbReference>
<keyword evidence="3" id="KW-1185">Reference proteome</keyword>
<dbReference type="InterPro" id="IPR001296">
    <property type="entry name" value="Glyco_trans_1"/>
</dbReference>
<gene>
    <name evidence="2" type="ordered locus">Weevi_0954</name>
</gene>
<dbReference type="KEGG" id="wvi:Weevi_0954"/>
<evidence type="ECO:0000259" key="1">
    <source>
        <dbReference type="Pfam" id="PF00534"/>
    </source>
</evidence>
<reference evidence="2 3" key="1">
    <citation type="journal article" date="2011" name="Stand. Genomic Sci.">
        <title>Complete genome sequence of Weeksella virosa type strain (9751).</title>
        <authorList>
            <person name="Lang E."/>
            <person name="Teshima H."/>
            <person name="Lucas S."/>
            <person name="Lapidus A."/>
            <person name="Hammon N."/>
            <person name="Deshpande S."/>
            <person name="Nolan M."/>
            <person name="Cheng J.F."/>
            <person name="Pitluck S."/>
            <person name="Liolios K."/>
            <person name="Pagani I."/>
            <person name="Mikhailova N."/>
            <person name="Ivanova N."/>
            <person name="Mavromatis K."/>
            <person name="Pati A."/>
            <person name="Tapia R."/>
            <person name="Han C."/>
            <person name="Goodwin L."/>
            <person name="Chen A."/>
            <person name="Palaniappan K."/>
            <person name="Land M."/>
            <person name="Hauser L."/>
            <person name="Chang Y.J."/>
            <person name="Jeffries C.D."/>
            <person name="Brambilla E.M."/>
            <person name="Kopitz M."/>
            <person name="Rohde M."/>
            <person name="Goker M."/>
            <person name="Tindall B.J."/>
            <person name="Detter J.C."/>
            <person name="Woyke T."/>
            <person name="Bristow J."/>
            <person name="Eisen J.A."/>
            <person name="Markowitz V."/>
            <person name="Hugenholtz P."/>
            <person name="Klenk H.P."/>
            <person name="Kyrpides N.C."/>
        </authorList>
    </citation>
    <scope>NUCLEOTIDE SEQUENCE [LARGE SCALE GENOMIC DNA]</scope>
    <source>
        <strain evidence="3">ATCC 43766 / DSM 16922 / JCM 21250 / NBRC 16016 / NCTC 11634 / CL345/78</strain>
    </source>
</reference>